<organism evidence="1 2">
    <name type="scientific">Parasponia andersonii</name>
    <name type="common">Sponia andersonii</name>
    <dbReference type="NCBI Taxonomy" id="3476"/>
    <lineage>
        <taxon>Eukaryota</taxon>
        <taxon>Viridiplantae</taxon>
        <taxon>Streptophyta</taxon>
        <taxon>Embryophyta</taxon>
        <taxon>Tracheophyta</taxon>
        <taxon>Spermatophyta</taxon>
        <taxon>Magnoliopsida</taxon>
        <taxon>eudicotyledons</taxon>
        <taxon>Gunneridae</taxon>
        <taxon>Pentapetalae</taxon>
        <taxon>rosids</taxon>
        <taxon>fabids</taxon>
        <taxon>Rosales</taxon>
        <taxon>Cannabaceae</taxon>
        <taxon>Parasponia</taxon>
    </lineage>
</organism>
<accession>A0A2P5AVT2</accession>
<name>A0A2P5AVT2_PARAD</name>
<protein>
    <submittedName>
        <fullName evidence="1">Uncharacterized protein</fullName>
    </submittedName>
</protein>
<proteinExistence type="predicted"/>
<feature type="non-terminal residue" evidence="1">
    <location>
        <position position="1"/>
    </location>
</feature>
<keyword evidence="2" id="KW-1185">Reference proteome</keyword>
<sequence length="92" mass="10551">TLLASKEATYGGVESQRTYECAQKNDEDHGRICFEISVLSYSDEYSESRWAKLFTGLASSSDTSLRQLVGLRDRDRVREKEREKERLRGIGD</sequence>
<dbReference type="Proteomes" id="UP000237105">
    <property type="component" value="Unassembled WGS sequence"/>
</dbReference>
<dbReference type="AlphaFoldDB" id="A0A2P5AVT2"/>
<dbReference type="EMBL" id="JXTB01000434">
    <property type="protein sequence ID" value="PON40672.1"/>
    <property type="molecule type" value="Genomic_DNA"/>
</dbReference>
<evidence type="ECO:0000313" key="1">
    <source>
        <dbReference type="EMBL" id="PON40672.1"/>
    </source>
</evidence>
<comment type="caution">
    <text evidence="1">The sequence shown here is derived from an EMBL/GenBank/DDBJ whole genome shotgun (WGS) entry which is preliminary data.</text>
</comment>
<dbReference type="OrthoDB" id="10320159at2759"/>
<reference evidence="2" key="1">
    <citation type="submission" date="2016-06" db="EMBL/GenBank/DDBJ databases">
        <title>Parallel loss of symbiosis genes in relatives of nitrogen-fixing non-legume Parasponia.</title>
        <authorList>
            <person name="Van Velzen R."/>
            <person name="Holmer R."/>
            <person name="Bu F."/>
            <person name="Rutten L."/>
            <person name="Van Zeijl A."/>
            <person name="Liu W."/>
            <person name="Santuari L."/>
            <person name="Cao Q."/>
            <person name="Sharma T."/>
            <person name="Shen D."/>
            <person name="Roswanjaya Y."/>
            <person name="Wardhani T."/>
            <person name="Kalhor M.S."/>
            <person name="Jansen J."/>
            <person name="Van den Hoogen J."/>
            <person name="Gungor B."/>
            <person name="Hartog M."/>
            <person name="Hontelez J."/>
            <person name="Verver J."/>
            <person name="Yang W.-C."/>
            <person name="Schijlen E."/>
            <person name="Repin R."/>
            <person name="Schilthuizen M."/>
            <person name="Schranz E."/>
            <person name="Heidstra R."/>
            <person name="Miyata K."/>
            <person name="Fedorova E."/>
            <person name="Kohlen W."/>
            <person name="Bisseling T."/>
            <person name="Smit S."/>
            <person name="Geurts R."/>
        </authorList>
    </citation>
    <scope>NUCLEOTIDE SEQUENCE [LARGE SCALE GENOMIC DNA]</scope>
    <source>
        <strain evidence="2">cv. WU1-14</strain>
    </source>
</reference>
<gene>
    <name evidence="1" type="ORF">PanWU01x14_295770</name>
</gene>
<evidence type="ECO:0000313" key="2">
    <source>
        <dbReference type="Proteomes" id="UP000237105"/>
    </source>
</evidence>